<dbReference type="SUPFAM" id="SSF51182">
    <property type="entry name" value="RmlC-like cupins"/>
    <property type="match status" value="1"/>
</dbReference>
<dbReference type="InterPro" id="IPR011051">
    <property type="entry name" value="RmlC_Cupin_sf"/>
</dbReference>
<protein>
    <submittedName>
        <fullName evidence="3">XRE family transcriptional regulator</fullName>
    </submittedName>
</protein>
<dbReference type="Proteomes" id="UP000294911">
    <property type="component" value="Unassembled WGS sequence"/>
</dbReference>
<dbReference type="PANTHER" id="PTHR46797:SF1">
    <property type="entry name" value="METHYLPHOSPHONATE SYNTHASE"/>
    <property type="match status" value="1"/>
</dbReference>
<gene>
    <name evidence="3" type="ORF">EV191_12316</name>
</gene>
<name>A0A4R2Q271_9PSEU</name>
<dbReference type="InterPro" id="IPR014710">
    <property type="entry name" value="RmlC-like_jellyroll"/>
</dbReference>
<dbReference type="OrthoDB" id="5114244at2"/>
<dbReference type="Pfam" id="PF07883">
    <property type="entry name" value="Cupin_2"/>
    <property type="match status" value="1"/>
</dbReference>
<reference evidence="3 4" key="1">
    <citation type="submission" date="2019-03" db="EMBL/GenBank/DDBJ databases">
        <title>Genomic Encyclopedia of Type Strains, Phase IV (KMG-IV): sequencing the most valuable type-strain genomes for metagenomic binning, comparative biology and taxonomic classification.</title>
        <authorList>
            <person name="Goeker M."/>
        </authorList>
    </citation>
    <scope>NUCLEOTIDE SEQUENCE [LARGE SCALE GENOMIC DNA]</scope>
    <source>
        <strain evidence="3 4">DSM 45765</strain>
    </source>
</reference>
<dbReference type="GO" id="GO:0003677">
    <property type="term" value="F:DNA binding"/>
    <property type="evidence" value="ECO:0007669"/>
    <property type="project" value="UniProtKB-KW"/>
</dbReference>
<dbReference type="RefSeq" id="WP_132880815.1">
    <property type="nucleotide sequence ID" value="NZ_SLXQ01000023.1"/>
</dbReference>
<dbReference type="CDD" id="cd00093">
    <property type="entry name" value="HTH_XRE"/>
    <property type="match status" value="1"/>
</dbReference>
<dbReference type="PANTHER" id="PTHR46797">
    <property type="entry name" value="HTH-TYPE TRANSCRIPTIONAL REGULATOR"/>
    <property type="match status" value="1"/>
</dbReference>
<keyword evidence="1" id="KW-0238">DNA-binding</keyword>
<dbReference type="InterPro" id="IPR013096">
    <property type="entry name" value="Cupin_2"/>
</dbReference>
<dbReference type="CDD" id="cd02209">
    <property type="entry name" value="cupin_XRE_C"/>
    <property type="match status" value="1"/>
</dbReference>
<feature type="domain" description="HTH cro/C1-type" evidence="2">
    <location>
        <begin position="17"/>
        <end position="71"/>
    </location>
</feature>
<dbReference type="Pfam" id="PF01381">
    <property type="entry name" value="HTH_3"/>
    <property type="match status" value="1"/>
</dbReference>
<dbReference type="SMART" id="SM00530">
    <property type="entry name" value="HTH_XRE"/>
    <property type="match status" value="1"/>
</dbReference>
<evidence type="ECO:0000313" key="4">
    <source>
        <dbReference type="Proteomes" id="UP000294911"/>
    </source>
</evidence>
<evidence type="ECO:0000256" key="1">
    <source>
        <dbReference type="ARBA" id="ARBA00023125"/>
    </source>
</evidence>
<accession>A0A4R2Q271</accession>
<comment type="caution">
    <text evidence="3">The sequence shown here is derived from an EMBL/GenBank/DDBJ whole genome shotgun (WGS) entry which is preliminary data.</text>
</comment>
<sequence>MDRFSTGLAVEELGPRIRRERLARQLSLEQLAVRSGVSRSMLSDIERGGKLPSVVVLDSTATALGVTISQLLGEPTANAVTVLRRETQHGATNPAGWQWRTLSPRLAGDGPDFLRGTAPPATSGPEFAAHATGSREWVAVEHGSLSVVVDGEEYRLEEGDAICYAADRSHRFANIGDRTCTYYLVLDIKPWPSDTSHEGVNPAD</sequence>
<dbReference type="GO" id="GO:0005829">
    <property type="term" value="C:cytosol"/>
    <property type="evidence" value="ECO:0007669"/>
    <property type="project" value="TreeGrafter"/>
</dbReference>
<dbReference type="InterPro" id="IPR010982">
    <property type="entry name" value="Lambda_DNA-bd_dom_sf"/>
</dbReference>
<dbReference type="PROSITE" id="PS50943">
    <property type="entry name" value="HTH_CROC1"/>
    <property type="match status" value="1"/>
</dbReference>
<dbReference type="SUPFAM" id="SSF47413">
    <property type="entry name" value="lambda repressor-like DNA-binding domains"/>
    <property type="match status" value="1"/>
</dbReference>
<dbReference type="EMBL" id="SLXQ01000023">
    <property type="protein sequence ID" value="TCP42617.1"/>
    <property type="molecule type" value="Genomic_DNA"/>
</dbReference>
<dbReference type="AlphaFoldDB" id="A0A4R2Q271"/>
<evidence type="ECO:0000313" key="3">
    <source>
        <dbReference type="EMBL" id="TCP42617.1"/>
    </source>
</evidence>
<dbReference type="GO" id="GO:0003700">
    <property type="term" value="F:DNA-binding transcription factor activity"/>
    <property type="evidence" value="ECO:0007669"/>
    <property type="project" value="TreeGrafter"/>
</dbReference>
<dbReference type="Gene3D" id="2.60.120.10">
    <property type="entry name" value="Jelly Rolls"/>
    <property type="match status" value="1"/>
</dbReference>
<dbReference type="InterPro" id="IPR050807">
    <property type="entry name" value="TransReg_Diox_bact_type"/>
</dbReference>
<keyword evidence="4" id="KW-1185">Reference proteome</keyword>
<proteinExistence type="predicted"/>
<evidence type="ECO:0000259" key="2">
    <source>
        <dbReference type="PROSITE" id="PS50943"/>
    </source>
</evidence>
<dbReference type="Gene3D" id="1.10.260.40">
    <property type="entry name" value="lambda repressor-like DNA-binding domains"/>
    <property type="match status" value="1"/>
</dbReference>
<dbReference type="InterPro" id="IPR001387">
    <property type="entry name" value="Cro/C1-type_HTH"/>
</dbReference>
<organism evidence="3 4">
    <name type="scientific">Tamaricihabitans halophyticus</name>
    <dbReference type="NCBI Taxonomy" id="1262583"/>
    <lineage>
        <taxon>Bacteria</taxon>
        <taxon>Bacillati</taxon>
        <taxon>Actinomycetota</taxon>
        <taxon>Actinomycetes</taxon>
        <taxon>Pseudonocardiales</taxon>
        <taxon>Pseudonocardiaceae</taxon>
        <taxon>Tamaricihabitans</taxon>
    </lineage>
</organism>